<feature type="transmembrane region" description="Helical" evidence="1">
    <location>
        <begin position="109"/>
        <end position="135"/>
    </location>
</feature>
<accession>A0A7X6MBK7</accession>
<dbReference type="RefSeq" id="WP_061079770.1">
    <property type="nucleotide sequence ID" value="NZ_JAAXPG010000007.1"/>
</dbReference>
<feature type="transmembrane region" description="Helical" evidence="1">
    <location>
        <begin position="155"/>
        <end position="177"/>
    </location>
</feature>
<keyword evidence="3" id="KW-1185">Reference proteome</keyword>
<evidence type="ECO:0000256" key="1">
    <source>
        <dbReference type="SAM" id="Phobius"/>
    </source>
</evidence>
<keyword evidence="1" id="KW-1133">Transmembrane helix</keyword>
<name>A0A7X6MBK7_9ACTN</name>
<protein>
    <submittedName>
        <fullName evidence="2">GAP family protein</fullName>
    </submittedName>
</protein>
<proteinExistence type="predicted"/>
<organism evidence="2 3">
    <name type="scientific">Nocardiopsis alborubida</name>
    <dbReference type="NCBI Taxonomy" id="146802"/>
    <lineage>
        <taxon>Bacteria</taxon>
        <taxon>Bacillati</taxon>
        <taxon>Actinomycetota</taxon>
        <taxon>Actinomycetes</taxon>
        <taxon>Streptosporangiales</taxon>
        <taxon>Nocardiopsidaceae</taxon>
        <taxon>Nocardiopsis</taxon>
    </lineage>
</organism>
<gene>
    <name evidence="2" type="ORF">HGB44_09495</name>
</gene>
<feature type="transmembrane region" description="Helical" evidence="1">
    <location>
        <begin position="198"/>
        <end position="221"/>
    </location>
</feature>
<feature type="transmembrane region" description="Helical" evidence="1">
    <location>
        <begin position="79"/>
        <end position="97"/>
    </location>
</feature>
<feature type="transmembrane region" description="Helical" evidence="1">
    <location>
        <begin position="6"/>
        <end position="31"/>
    </location>
</feature>
<dbReference type="Proteomes" id="UP000553209">
    <property type="component" value="Unassembled WGS sequence"/>
</dbReference>
<comment type="caution">
    <text evidence="2">The sequence shown here is derived from an EMBL/GenBank/DDBJ whole genome shotgun (WGS) entry which is preliminary data.</text>
</comment>
<keyword evidence="1" id="KW-0812">Transmembrane</keyword>
<feature type="transmembrane region" description="Helical" evidence="1">
    <location>
        <begin position="43"/>
        <end position="67"/>
    </location>
</feature>
<dbReference type="EMBL" id="JAAXPG010000007">
    <property type="protein sequence ID" value="NKY97889.1"/>
    <property type="molecule type" value="Genomic_DNA"/>
</dbReference>
<dbReference type="InterPro" id="IPR021315">
    <property type="entry name" value="Gap/Sap"/>
</dbReference>
<dbReference type="AlphaFoldDB" id="A0A7X6MBK7"/>
<reference evidence="2 3" key="1">
    <citation type="submission" date="2020-04" db="EMBL/GenBank/DDBJ databases">
        <title>MicrobeNet Type strains.</title>
        <authorList>
            <person name="Nicholson A.C."/>
        </authorList>
    </citation>
    <scope>NUCLEOTIDE SEQUENCE [LARGE SCALE GENOMIC DNA]</scope>
    <source>
        <strain evidence="2 3">ATCC 23612</strain>
    </source>
</reference>
<dbReference type="Pfam" id="PF11139">
    <property type="entry name" value="SfLAP"/>
    <property type="match status" value="1"/>
</dbReference>
<keyword evidence="1" id="KW-0472">Membrane</keyword>
<evidence type="ECO:0000313" key="3">
    <source>
        <dbReference type="Proteomes" id="UP000553209"/>
    </source>
</evidence>
<evidence type="ECO:0000313" key="2">
    <source>
        <dbReference type="EMBL" id="NKY97889.1"/>
    </source>
</evidence>
<sequence length="241" mass="25348">MPSLEVLLPVAGLALLDTLSPATIGVSLYVLLSGARSVARPLFAYLGTVAAFYFALGCALMLGLGFVFEALDDLADSPVLGWAMVVLGGGMLAYALFMPSGPRRQRRPASLRTGAMVALGLATGLLEGGTALPYFGAIGIMTTAGLSAAAWVPLLAAYNVVMVLPPILLYLVHRAFGERMRPRMERWRAKIESGSREAMGWIIGIVGFLVLRHGLWLAGLFDGIVSFGPVTLEASALLGGL</sequence>